<comment type="similarity">
    <text evidence="13">Belongs to the SAT4 family.</text>
</comment>
<feature type="transmembrane region" description="Helical" evidence="15">
    <location>
        <begin position="156"/>
        <end position="181"/>
    </location>
</feature>
<evidence type="ECO:0000256" key="12">
    <source>
        <dbReference type="ARBA" id="ARBA00023288"/>
    </source>
</evidence>
<dbReference type="PROSITE" id="PS52012">
    <property type="entry name" value="CFEM"/>
    <property type="match status" value="1"/>
</dbReference>
<dbReference type="Pfam" id="PF05730">
    <property type="entry name" value="CFEM"/>
    <property type="match status" value="1"/>
</dbReference>
<keyword evidence="11 14" id="KW-1015">Disulfide bond</keyword>
<keyword evidence="7 15" id="KW-0812">Transmembrane</keyword>
<dbReference type="PANTHER" id="PTHR33048">
    <property type="entry name" value="PTH11-LIKE INTEGRAL MEMBRANE PROTEIN (AFU_ORTHOLOGUE AFUA_5G11245)"/>
    <property type="match status" value="1"/>
</dbReference>
<dbReference type="OrthoDB" id="2496787at2759"/>
<evidence type="ECO:0000256" key="3">
    <source>
        <dbReference type="ARBA" id="ARBA00004613"/>
    </source>
</evidence>
<organism evidence="18 19">
    <name type="scientific">Stachybotrys elegans</name>
    <dbReference type="NCBI Taxonomy" id="80388"/>
    <lineage>
        <taxon>Eukaryota</taxon>
        <taxon>Fungi</taxon>
        <taxon>Dikarya</taxon>
        <taxon>Ascomycota</taxon>
        <taxon>Pezizomycotina</taxon>
        <taxon>Sordariomycetes</taxon>
        <taxon>Hypocreomycetidae</taxon>
        <taxon>Hypocreales</taxon>
        <taxon>Stachybotryaceae</taxon>
        <taxon>Stachybotrys</taxon>
    </lineage>
</organism>
<evidence type="ECO:0000256" key="14">
    <source>
        <dbReference type="PROSITE-ProRule" id="PRU01356"/>
    </source>
</evidence>
<comment type="subcellular location">
    <subcellularLocation>
        <location evidence="2">Membrane</location>
        <topology evidence="2">Lipid-anchor</topology>
        <topology evidence="2">GPI-anchor</topology>
    </subcellularLocation>
    <subcellularLocation>
        <location evidence="1">Membrane</location>
        <topology evidence="1">Multi-pass membrane protein</topology>
    </subcellularLocation>
    <subcellularLocation>
        <location evidence="3">Secreted</location>
    </subcellularLocation>
</comment>
<dbReference type="GO" id="GO:0098552">
    <property type="term" value="C:side of membrane"/>
    <property type="evidence" value="ECO:0007669"/>
    <property type="project" value="UniProtKB-KW"/>
</dbReference>
<evidence type="ECO:0000256" key="1">
    <source>
        <dbReference type="ARBA" id="ARBA00004141"/>
    </source>
</evidence>
<evidence type="ECO:0000256" key="13">
    <source>
        <dbReference type="ARBA" id="ARBA00038359"/>
    </source>
</evidence>
<dbReference type="InterPro" id="IPR052337">
    <property type="entry name" value="SAT4-like"/>
</dbReference>
<feature type="disulfide bond" evidence="14">
    <location>
        <begin position="36"/>
        <end position="69"/>
    </location>
</feature>
<dbReference type="GO" id="GO:0005576">
    <property type="term" value="C:extracellular region"/>
    <property type="evidence" value="ECO:0007669"/>
    <property type="project" value="UniProtKB-SubCell"/>
</dbReference>
<keyword evidence="12" id="KW-0449">Lipoprotein</keyword>
<feature type="transmembrane region" description="Helical" evidence="15">
    <location>
        <begin position="193"/>
        <end position="222"/>
    </location>
</feature>
<feature type="domain" description="CFEM" evidence="17">
    <location>
        <begin position="1"/>
        <end position="97"/>
    </location>
</feature>
<keyword evidence="19" id="KW-1185">Reference proteome</keyword>
<comment type="caution">
    <text evidence="14">Lacks conserved residue(s) required for the propagation of feature annotation.</text>
</comment>
<evidence type="ECO:0000313" key="18">
    <source>
        <dbReference type="EMBL" id="KAH7310664.1"/>
    </source>
</evidence>
<evidence type="ECO:0000313" key="19">
    <source>
        <dbReference type="Proteomes" id="UP000813444"/>
    </source>
</evidence>
<feature type="disulfide bond" evidence="14">
    <location>
        <begin position="27"/>
        <end position="34"/>
    </location>
</feature>
<evidence type="ECO:0000256" key="7">
    <source>
        <dbReference type="ARBA" id="ARBA00022692"/>
    </source>
</evidence>
<sequence>MAFSPALASLPTCALTCLIGAIGHSECMPTNQTCICADTAMQAEATACITSACTVREALFTKNVTMANCGAPIRDSSHEYVITTNILGVLIGVFVAQRLAFKLYYKLGFAIDDWLLLTTVLLFTTPSLVINVHGLVAHGMGRDIWNVPFDDITEFLHFFQAMAILYFAQIAMIKLVVLFFLLRVFPSPGVRKLLWGTVVFNVLLGVIFVLVAMFQCLPMGYFGTRWDHEHEGRCLNINAITWSNAIISIAVDIWTLAIPLYQVRTLKLSLKKKIGVGMMFTVGMCFTIMSILRLRVLVSFGSNTNVTWHFIDVCLWSTLEIAMGVICACMPSFRMLLIKFWPSIFSGDSYASRPAGSQYGYGYGRSATSSKVRRKGTTISTVTVGGATDDSQKKSPSMNGGVFCSRTYDVEYEEEELELVPPKQAYLDGPRLDQ</sequence>
<evidence type="ECO:0000259" key="17">
    <source>
        <dbReference type="PROSITE" id="PS52012"/>
    </source>
</evidence>
<accession>A0A8K0SPQ3</accession>
<dbReference type="EMBL" id="JAGPNK010000012">
    <property type="protein sequence ID" value="KAH7310664.1"/>
    <property type="molecule type" value="Genomic_DNA"/>
</dbReference>
<feature type="disulfide bond" evidence="14">
    <location>
        <begin position="13"/>
        <end position="53"/>
    </location>
</feature>
<evidence type="ECO:0000256" key="10">
    <source>
        <dbReference type="ARBA" id="ARBA00023136"/>
    </source>
</evidence>
<reference evidence="18" key="1">
    <citation type="journal article" date="2021" name="Nat. Commun.">
        <title>Genetic determinants of endophytism in the Arabidopsis root mycobiome.</title>
        <authorList>
            <person name="Mesny F."/>
            <person name="Miyauchi S."/>
            <person name="Thiergart T."/>
            <person name="Pickel B."/>
            <person name="Atanasova L."/>
            <person name="Karlsson M."/>
            <person name="Huettel B."/>
            <person name="Barry K.W."/>
            <person name="Haridas S."/>
            <person name="Chen C."/>
            <person name="Bauer D."/>
            <person name="Andreopoulos W."/>
            <person name="Pangilinan J."/>
            <person name="LaButti K."/>
            <person name="Riley R."/>
            <person name="Lipzen A."/>
            <person name="Clum A."/>
            <person name="Drula E."/>
            <person name="Henrissat B."/>
            <person name="Kohler A."/>
            <person name="Grigoriev I.V."/>
            <person name="Martin F.M."/>
            <person name="Hacquard S."/>
        </authorList>
    </citation>
    <scope>NUCLEOTIDE SEQUENCE</scope>
    <source>
        <strain evidence="18">MPI-CAGE-CH-0235</strain>
    </source>
</reference>
<evidence type="ECO:0000256" key="6">
    <source>
        <dbReference type="ARBA" id="ARBA00022622"/>
    </source>
</evidence>
<comment type="caution">
    <text evidence="18">The sequence shown here is derived from an EMBL/GenBank/DDBJ whole genome shotgun (WGS) entry which is preliminary data.</text>
</comment>
<keyword evidence="9 15" id="KW-1133">Transmembrane helix</keyword>
<keyword evidence="6" id="KW-0325">Glycoprotein</keyword>
<keyword evidence="10 15" id="KW-0472">Membrane</keyword>
<feature type="transmembrane region" description="Helical" evidence="15">
    <location>
        <begin position="242"/>
        <end position="262"/>
    </location>
</feature>
<feature type="disulfide bond" evidence="14">
    <location>
        <begin position="17"/>
        <end position="48"/>
    </location>
</feature>
<name>A0A8K0SPQ3_9HYPO</name>
<dbReference type="Proteomes" id="UP000813444">
    <property type="component" value="Unassembled WGS sequence"/>
</dbReference>
<dbReference type="Pfam" id="PF20684">
    <property type="entry name" value="Fung_rhodopsin"/>
    <property type="match status" value="1"/>
</dbReference>
<keyword evidence="6" id="KW-0336">GPI-anchor</keyword>
<feature type="chain" id="PRO_5035460539" description="CFEM domain-containing protein" evidence="16">
    <location>
        <begin position="28"/>
        <end position="434"/>
    </location>
</feature>
<comment type="similarity">
    <text evidence="4">Belongs to the RBT5 family.</text>
</comment>
<evidence type="ECO:0000256" key="5">
    <source>
        <dbReference type="ARBA" id="ARBA00022525"/>
    </source>
</evidence>
<protein>
    <recommendedName>
        <fullName evidence="17">CFEM domain-containing protein</fullName>
    </recommendedName>
</protein>
<dbReference type="InterPro" id="IPR049326">
    <property type="entry name" value="Rhodopsin_dom_fungi"/>
</dbReference>
<feature type="transmembrane region" description="Helical" evidence="15">
    <location>
        <begin position="274"/>
        <end position="294"/>
    </location>
</feature>
<feature type="signal peptide" evidence="16">
    <location>
        <begin position="1"/>
        <end position="27"/>
    </location>
</feature>
<keyword evidence="5" id="KW-0964">Secreted</keyword>
<dbReference type="PANTHER" id="PTHR33048:SF143">
    <property type="entry name" value="EXTRACELLULAR MEMBRANE PROTEIN CFEM DOMAIN-CONTAINING PROTEIN-RELATED"/>
    <property type="match status" value="1"/>
</dbReference>
<feature type="transmembrane region" description="Helical" evidence="15">
    <location>
        <begin position="306"/>
        <end position="330"/>
    </location>
</feature>
<evidence type="ECO:0000256" key="4">
    <source>
        <dbReference type="ARBA" id="ARBA00010031"/>
    </source>
</evidence>
<keyword evidence="8 16" id="KW-0732">Signal</keyword>
<feature type="transmembrane region" description="Helical" evidence="15">
    <location>
        <begin position="113"/>
        <end position="136"/>
    </location>
</feature>
<evidence type="ECO:0000256" key="15">
    <source>
        <dbReference type="SAM" id="Phobius"/>
    </source>
</evidence>
<dbReference type="InterPro" id="IPR008427">
    <property type="entry name" value="Extracellular_membr_CFEM_dom"/>
</dbReference>
<evidence type="ECO:0000256" key="9">
    <source>
        <dbReference type="ARBA" id="ARBA00022989"/>
    </source>
</evidence>
<evidence type="ECO:0000256" key="11">
    <source>
        <dbReference type="ARBA" id="ARBA00023157"/>
    </source>
</evidence>
<evidence type="ECO:0000256" key="8">
    <source>
        <dbReference type="ARBA" id="ARBA00022729"/>
    </source>
</evidence>
<feature type="transmembrane region" description="Helical" evidence="15">
    <location>
        <begin position="80"/>
        <end position="101"/>
    </location>
</feature>
<dbReference type="AlphaFoldDB" id="A0A8K0SPQ3"/>
<evidence type="ECO:0000256" key="2">
    <source>
        <dbReference type="ARBA" id="ARBA00004589"/>
    </source>
</evidence>
<gene>
    <name evidence="18" type="ORF">B0I35DRAFT_439502</name>
</gene>
<proteinExistence type="inferred from homology"/>
<evidence type="ECO:0000256" key="16">
    <source>
        <dbReference type="SAM" id="SignalP"/>
    </source>
</evidence>